<keyword evidence="5" id="KW-1185">Reference proteome</keyword>
<dbReference type="Gene3D" id="3.40.50.720">
    <property type="entry name" value="NAD(P)-binding Rossmann-like Domain"/>
    <property type="match status" value="1"/>
</dbReference>
<sequence>MSELDFEGRVAIVTGAGAGLGRAYALHLARHGARVVVNDFGGGIRGGDEGSAEPADAVVAEIVAAGGEAVANADSVATRDGGEAIVAAALDTWGRVDIVVNNAGVAPSGAGVDTLTEEEYRRVLGTHLDGAFHVTGPAWRYMRTVKYGRVVNTCSGSVFGMPFVLPYATAKSAMIGMTRVLASEGEPDGIKANAVLPVAWTRMTASGFEQIYDAQFGPGGAAPFRETFRPEDVAACVGLLAHELAPCSGELFTAGAGRVARVVLGVVPGFRQDGDSMRTLLDNFGDVMDTGRIAAPAGSFEELAYYAVDAW</sequence>
<dbReference type="SUPFAM" id="SSF51735">
    <property type="entry name" value="NAD(P)-binding Rossmann-fold domains"/>
    <property type="match status" value="1"/>
</dbReference>
<proteinExistence type="inferred from homology"/>
<dbReference type="EMBL" id="JAKFHA010000025">
    <property type="protein sequence ID" value="MCF2531660.1"/>
    <property type="molecule type" value="Genomic_DNA"/>
</dbReference>
<dbReference type="PANTHER" id="PTHR45024">
    <property type="entry name" value="DEHYDROGENASES, SHORT CHAIN"/>
    <property type="match status" value="1"/>
</dbReference>
<name>A0AA41U3B5_9ACTN</name>
<evidence type="ECO:0000256" key="1">
    <source>
        <dbReference type="ARBA" id="ARBA00006484"/>
    </source>
</evidence>
<evidence type="ECO:0000313" key="4">
    <source>
        <dbReference type="EMBL" id="MCF2531660.1"/>
    </source>
</evidence>
<dbReference type="InterPro" id="IPR002347">
    <property type="entry name" value="SDR_fam"/>
</dbReference>
<dbReference type="RefSeq" id="WP_235056306.1">
    <property type="nucleotide sequence ID" value="NZ_JAKFHA010000025.1"/>
</dbReference>
<comment type="caution">
    <text evidence="4">The sequence shown here is derived from an EMBL/GenBank/DDBJ whole genome shotgun (WGS) entry which is preliminary data.</text>
</comment>
<evidence type="ECO:0000256" key="3">
    <source>
        <dbReference type="RuleBase" id="RU000363"/>
    </source>
</evidence>
<protein>
    <submittedName>
        <fullName evidence="4">SDR family oxidoreductase</fullName>
    </submittedName>
</protein>
<dbReference type="GO" id="GO:0016491">
    <property type="term" value="F:oxidoreductase activity"/>
    <property type="evidence" value="ECO:0007669"/>
    <property type="project" value="UniProtKB-KW"/>
</dbReference>
<dbReference type="PRINTS" id="PR00080">
    <property type="entry name" value="SDRFAMILY"/>
</dbReference>
<comment type="similarity">
    <text evidence="1 3">Belongs to the short-chain dehydrogenases/reductases (SDR) family.</text>
</comment>
<evidence type="ECO:0000256" key="2">
    <source>
        <dbReference type="ARBA" id="ARBA00023002"/>
    </source>
</evidence>
<evidence type="ECO:0000313" key="5">
    <source>
        <dbReference type="Proteomes" id="UP001165378"/>
    </source>
</evidence>
<dbReference type="InterPro" id="IPR051687">
    <property type="entry name" value="Peroxisomal_Beta-Oxidation"/>
</dbReference>
<gene>
    <name evidence="4" type="ORF">LZ495_31195</name>
</gene>
<dbReference type="Proteomes" id="UP001165378">
    <property type="component" value="Unassembled WGS sequence"/>
</dbReference>
<dbReference type="PRINTS" id="PR00081">
    <property type="entry name" value="GDHRDH"/>
</dbReference>
<dbReference type="Pfam" id="PF00106">
    <property type="entry name" value="adh_short"/>
    <property type="match status" value="1"/>
</dbReference>
<keyword evidence="2" id="KW-0560">Oxidoreductase</keyword>
<dbReference type="InterPro" id="IPR036291">
    <property type="entry name" value="NAD(P)-bd_dom_sf"/>
</dbReference>
<dbReference type="PANTHER" id="PTHR45024:SF2">
    <property type="entry name" value="SCP2 DOMAIN-CONTAINING PROTEIN"/>
    <property type="match status" value="1"/>
</dbReference>
<dbReference type="AlphaFoldDB" id="A0AA41U3B5"/>
<reference evidence="4" key="1">
    <citation type="submission" date="2022-01" db="EMBL/GenBank/DDBJ databases">
        <title>Genome-Based Taxonomic Classification of the Phylum Actinobacteria.</title>
        <authorList>
            <person name="Gao Y."/>
        </authorList>
    </citation>
    <scope>NUCLEOTIDE SEQUENCE</scope>
    <source>
        <strain evidence="4">KLBMP 8922</strain>
    </source>
</reference>
<accession>A0AA41U3B5</accession>
<organism evidence="4 5">
    <name type="scientific">Yinghuangia soli</name>
    <dbReference type="NCBI Taxonomy" id="2908204"/>
    <lineage>
        <taxon>Bacteria</taxon>
        <taxon>Bacillati</taxon>
        <taxon>Actinomycetota</taxon>
        <taxon>Actinomycetes</taxon>
        <taxon>Kitasatosporales</taxon>
        <taxon>Streptomycetaceae</taxon>
        <taxon>Yinghuangia</taxon>
    </lineage>
</organism>